<organism evidence="2 4">
    <name type="scientific">Fundicoccus culcitae</name>
    <dbReference type="NCBI Taxonomy" id="2969821"/>
    <lineage>
        <taxon>Bacteria</taxon>
        <taxon>Bacillati</taxon>
        <taxon>Bacillota</taxon>
        <taxon>Bacilli</taxon>
        <taxon>Lactobacillales</taxon>
        <taxon>Aerococcaceae</taxon>
        <taxon>Fundicoccus</taxon>
    </lineage>
</organism>
<gene>
    <name evidence="2" type="primary">istA</name>
    <name evidence="2" type="ORF">NRE15_02135</name>
    <name evidence="3" type="ORF">NRE15_06185</name>
</gene>
<dbReference type="PROSITE" id="PS50994">
    <property type="entry name" value="INTEGRASE"/>
    <property type="match status" value="1"/>
</dbReference>
<keyword evidence="4" id="KW-1185">Reference proteome</keyword>
<sequence>MSRKIPVKVIMLYRDQGLSRNMIAKSQNISRNSVSQVFQRASQLNVSFQDIESMSENQVYRLFFPDRYQSEVMYAHPNYEVIHKELQKVGVTLKLLWQEYTDNCRKSNEIAVGYTKFCEDYQKYIDQYRLTNHLVHKPGVSVQVDWSGSHLKLIDSNTGEITPVYLFVGTLPYSQMTYVEPTLDTKSDTWLKCHVNMFSFLGGSPIKLVCDNLKTGVITHPKEGDIVLNHQYEMLANHYVMAIMPTKIRKPKQKAAVEGAVGKIATAIIATLRHQVFHSFPELKIAVREKLDDYNAKPFQTREGSRKLIFDNNEKDKLRSLPVVPFEIAEWVYGRKVRYDCHIVFQKNYYSCPYQYIRKSVDLKVTDQMVEIYYQQERIASHLRFPMYREYAYSTQVEHTPDYFNQPEWNDQRILRWAHSIGPCTYKVIQRIFESVQIKEQGYQSCLSVLNLTKKYSKEHLEIACQIALDKIHSPRYRQLNSILSSKVNKGFFEQQTNQQPSNIGYLRGPEYYGGNQND</sequence>
<dbReference type="Pfam" id="PF22483">
    <property type="entry name" value="Mu-transpos_C_2"/>
    <property type="match status" value="1"/>
</dbReference>
<evidence type="ECO:0000313" key="2">
    <source>
        <dbReference type="EMBL" id="UUX34471.1"/>
    </source>
</evidence>
<dbReference type="InterPro" id="IPR054353">
    <property type="entry name" value="IstA-like_C"/>
</dbReference>
<reference evidence="2 4" key="1">
    <citation type="submission" date="2022-08" db="EMBL/GenBank/DDBJ databases">
        <title>Aerococcaceae sp. nov isolated from spoiled eye mask.</title>
        <authorList>
            <person name="Zhou G."/>
            <person name="Xie X.-B."/>
            <person name="Shi Q.-S."/>
            <person name="Wang Y.-S."/>
            <person name="Wen X."/>
            <person name="Peng H."/>
            <person name="Yang X.-J."/>
            <person name="Tao H.-B."/>
            <person name="Huang X.-M."/>
        </authorList>
    </citation>
    <scope>NUCLEOTIDE SEQUENCE [LARGE SCALE GENOMIC DNA]</scope>
    <source>
        <strain evidence="4">DM20194951</strain>
        <strain evidence="2">No. 9</strain>
    </source>
</reference>
<dbReference type="PANTHER" id="PTHR35004:SF8">
    <property type="entry name" value="TRANSPOSASE RV3428C-RELATED"/>
    <property type="match status" value="1"/>
</dbReference>
<name>A0ABY5P7B2_9LACT</name>
<feature type="domain" description="Integrase catalytic" evidence="1">
    <location>
        <begin position="134"/>
        <end position="315"/>
    </location>
</feature>
<accession>A0ABY5P7B2</accession>
<dbReference type="EMBL" id="CP102453">
    <property type="protein sequence ID" value="UUX35228.1"/>
    <property type="molecule type" value="Genomic_DNA"/>
</dbReference>
<dbReference type="Proteomes" id="UP001315967">
    <property type="component" value="Chromosome"/>
</dbReference>
<dbReference type="PANTHER" id="PTHR35004">
    <property type="entry name" value="TRANSPOSASE RV3428C-RELATED"/>
    <property type="match status" value="1"/>
</dbReference>
<protein>
    <submittedName>
        <fullName evidence="2">IS21 family transposase</fullName>
    </submittedName>
</protein>
<proteinExistence type="predicted"/>
<dbReference type="EMBL" id="CP102453">
    <property type="protein sequence ID" value="UUX34471.1"/>
    <property type="molecule type" value="Genomic_DNA"/>
</dbReference>
<evidence type="ECO:0000259" key="1">
    <source>
        <dbReference type="PROSITE" id="PS50994"/>
    </source>
</evidence>
<dbReference type="RefSeq" id="WP_313793973.1">
    <property type="nucleotide sequence ID" value="NZ_CP102453.1"/>
</dbReference>
<dbReference type="NCBIfam" id="NF033546">
    <property type="entry name" value="transpos_IS21"/>
    <property type="match status" value="1"/>
</dbReference>
<evidence type="ECO:0000313" key="3">
    <source>
        <dbReference type="EMBL" id="UUX35228.1"/>
    </source>
</evidence>
<evidence type="ECO:0000313" key="4">
    <source>
        <dbReference type="Proteomes" id="UP001315967"/>
    </source>
</evidence>
<dbReference type="InterPro" id="IPR001584">
    <property type="entry name" value="Integrase_cat-core"/>
</dbReference>